<sequence>MTIGIHRLRNVQTAWFLADNRRESSPKRATWNAKSVIRKSDRRLGCKECD</sequence>
<dbReference type="Proteomes" id="UP000004457">
    <property type="component" value="Unassembled WGS sequence"/>
</dbReference>
<protein>
    <submittedName>
        <fullName evidence="1">Uncharacterized protein</fullName>
    </submittedName>
</protein>
<evidence type="ECO:0000313" key="1">
    <source>
        <dbReference type="EMBL" id="EEG33125.1"/>
    </source>
</evidence>
<dbReference type="EMBL" id="ACEN01000082">
    <property type="protein sequence ID" value="EEG33125.1"/>
    <property type="molecule type" value="Genomic_DNA"/>
</dbReference>
<accession>C0EPA9</accession>
<dbReference type="AlphaFoldDB" id="C0EPA9"/>
<organism evidence="1 2">
    <name type="scientific">Neisseria flavescens NRL30031/H210</name>
    <dbReference type="NCBI Taxonomy" id="546264"/>
    <lineage>
        <taxon>Bacteria</taxon>
        <taxon>Pseudomonadati</taxon>
        <taxon>Pseudomonadota</taxon>
        <taxon>Betaproteobacteria</taxon>
        <taxon>Neisseriales</taxon>
        <taxon>Neisseriaceae</taxon>
        <taxon>Neisseria</taxon>
    </lineage>
</organism>
<reference evidence="1 2" key="1">
    <citation type="submission" date="2009-01" db="EMBL/GenBank/DDBJ databases">
        <authorList>
            <person name="Fulton L."/>
            <person name="Clifton S."/>
            <person name="Chinwalla A.T."/>
            <person name="Mitreva M."/>
            <person name="Sodergren E."/>
            <person name="Weinstock G."/>
            <person name="Clifton S."/>
            <person name="Dooling D.J."/>
            <person name="Fulton B."/>
            <person name="Minx P."/>
            <person name="Pepin K.H."/>
            <person name="Johnson M."/>
            <person name="Bhonagiri V."/>
            <person name="Nash W.E."/>
            <person name="Mardis E.R."/>
            <person name="Wilson R.K."/>
        </authorList>
    </citation>
    <scope>NUCLEOTIDE SEQUENCE [LARGE SCALE GENOMIC DNA]</scope>
    <source>
        <strain evidence="1 2">NRL30031/H210</strain>
    </source>
</reference>
<comment type="caution">
    <text evidence="1">The sequence shown here is derived from an EMBL/GenBank/DDBJ whole genome shotgun (WGS) entry which is preliminary data.</text>
</comment>
<proteinExistence type="predicted"/>
<gene>
    <name evidence="1" type="ORF">NEIFLAOT_01799</name>
</gene>
<keyword evidence="2" id="KW-1185">Reference proteome</keyword>
<evidence type="ECO:0000313" key="2">
    <source>
        <dbReference type="Proteomes" id="UP000004457"/>
    </source>
</evidence>
<name>C0EPA9_NEIFL</name>